<protein>
    <submittedName>
        <fullName evidence="4">Ovule protein</fullName>
    </submittedName>
</protein>
<evidence type="ECO:0000313" key="4">
    <source>
        <dbReference type="WBParaSite" id="ASIM_0000769601-mRNA-1"/>
    </source>
</evidence>
<accession>A0A0M3JJ78</accession>
<evidence type="ECO:0000313" key="3">
    <source>
        <dbReference type="Proteomes" id="UP000267096"/>
    </source>
</evidence>
<dbReference type="Proteomes" id="UP000267096">
    <property type="component" value="Unassembled WGS sequence"/>
</dbReference>
<organism evidence="4">
    <name type="scientific">Anisakis simplex</name>
    <name type="common">Herring worm</name>
    <dbReference type="NCBI Taxonomy" id="6269"/>
    <lineage>
        <taxon>Eukaryota</taxon>
        <taxon>Metazoa</taxon>
        <taxon>Ecdysozoa</taxon>
        <taxon>Nematoda</taxon>
        <taxon>Chromadorea</taxon>
        <taxon>Rhabditida</taxon>
        <taxon>Spirurina</taxon>
        <taxon>Ascaridomorpha</taxon>
        <taxon>Ascaridoidea</taxon>
        <taxon>Anisakidae</taxon>
        <taxon>Anisakis</taxon>
        <taxon>Anisakis simplex complex</taxon>
    </lineage>
</organism>
<reference evidence="2 3" key="2">
    <citation type="submission" date="2018-11" db="EMBL/GenBank/DDBJ databases">
        <authorList>
            <consortium name="Pathogen Informatics"/>
        </authorList>
    </citation>
    <scope>NUCLEOTIDE SEQUENCE [LARGE SCALE GENOMIC DNA]</scope>
</reference>
<feature type="region of interest" description="Disordered" evidence="1">
    <location>
        <begin position="45"/>
        <end position="77"/>
    </location>
</feature>
<dbReference type="EMBL" id="UYRR01018070">
    <property type="protein sequence ID" value="VDK29252.1"/>
    <property type="molecule type" value="Genomic_DNA"/>
</dbReference>
<keyword evidence="3" id="KW-1185">Reference proteome</keyword>
<proteinExistence type="predicted"/>
<reference evidence="4" key="1">
    <citation type="submission" date="2017-02" db="UniProtKB">
        <authorList>
            <consortium name="WormBaseParasite"/>
        </authorList>
    </citation>
    <scope>IDENTIFICATION</scope>
</reference>
<feature type="compositionally biased region" description="Acidic residues" evidence="1">
    <location>
        <begin position="47"/>
        <end position="77"/>
    </location>
</feature>
<dbReference type="WBParaSite" id="ASIM_0000769601-mRNA-1">
    <property type="protein sequence ID" value="ASIM_0000769601-mRNA-1"/>
    <property type="gene ID" value="ASIM_0000769601"/>
</dbReference>
<dbReference type="AlphaFoldDB" id="A0A0M3JJ78"/>
<evidence type="ECO:0000256" key="1">
    <source>
        <dbReference type="SAM" id="MobiDB-lite"/>
    </source>
</evidence>
<gene>
    <name evidence="2" type="ORF">ASIM_LOCUS7462</name>
</gene>
<name>A0A0M3JJ78_ANISI</name>
<sequence>MERFCSANVVALLGEKFGVGDATSPSREEIKMAQRLADIIMRHAEGDELEVEEDEEVCSESEDEVESSTDLDDGAIP</sequence>
<evidence type="ECO:0000313" key="2">
    <source>
        <dbReference type="EMBL" id="VDK29252.1"/>
    </source>
</evidence>